<gene>
    <name evidence="1" type="ORF">DEQ67_002705</name>
</gene>
<accession>A0ACD5HXB8</accession>
<protein>
    <submittedName>
        <fullName evidence="1">Uncharacterized protein</fullName>
    </submittedName>
</protein>
<reference evidence="1" key="1">
    <citation type="submission" date="2023-10" db="EMBL/GenBank/DDBJ databases">
        <title>A new archaeal virus that suppresses the transcription of host immunity genes.</title>
        <authorList>
            <person name="Turgeman-Grott I."/>
            <person name="Golan N."/>
            <person name="Neri U."/>
            <person name="Naki D."/>
            <person name="Altman N."/>
            <person name="Eizenshtein K."/>
            <person name="Choudhary D."/>
            <person name="Levi R."/>
            <person name="Himani H."/>
            <person name="Reshef L."/>
            <person name="Papke T.R."/>
            <person name="Gophna U."/>
        </authorList>
    </citation>
    <scope>NUCLEOTIDE SEQUENCE</scope>
    <source>
        <strain evidence="1">Atlit-48N</strain>
    </source>
</reference>
<dbReference type="EMBL" id="CP137689">
    <property type="protein sequence ID" value="XRJ20250.1"/>
    <property type="molecule type" value="Genomic_DNA"/>
</dbReference>
<sequence length="457" mass="48036">MPGASPVGDASAEWVDCNLTDPLLGAAFNTLTGADSGCRWQSGDVTDFENVSKTDGYASALGIKDASESYTTTTGNFLEDTRSVAWSKAKLTIVNELNNGSSAADAKAAANATIEEYYSKMQRNVFADWNSKTHTLDYIHTETGVALGPNEHTQIKEWDNKTYTLSNGTGVAVRVMDFANDGNDNYHAGPTTSVMPHSTADPGFDGGPTNIKAYDPNSSDVTLILNSGEYAGILDESYQQSTQVKGNVDQYVDGVFAEYQAGEINATSLLDPTTIASQAATEYNSTGYYSFAAVQLASLGASGDINASHTLEMGDGTTLNGTLYYTGDDAPAGGWVTGQNYTISNFSGAFYVAAQQQDGNGSIVDLSSYESFTITDAVNTRTGEALNATQPEAYVYNSTNASALESEIGRLKQLRQEYETAGSGGSSSGGGLDSQALGIALLVGAAAVLLIQREGNE</sequence>
<dbReference type="Proteomes" id="UP000257089">
    <property type="component" value="Chromosome"/>
</dbReference>
<evidence type="ECO:0000313" key="1">
    <source>
        <dbReference type="EMBL" id="XRJ20250.1"/>
    </source>
</evidence>
<organism evidence="1 2">
    <name type="scientific">Haloferax sp. Atlit-48N</name>
    <dbReference type="NCBI Taxonomy" id="2077198"/>
    <lineage>
        <taxon>Archaea</taxon>
        <taxon>Methanobacteriati</taxon>
        <taxon>Methanobacteriota</taxon>
        <taxon>Stenosarchaea group</taxon>
        <taxon>Halobacteria</taxon>
        <taxon>Halobacteriales</taxon>
        <taxon>Haloferacaceae</taxon>
        <taxon>Haloferax</taxon>
    </lineage>
</organism>
<evidence type="ECO:0000313" key="2">
    <source>
        <dbReference type="Proteomes" id="UP000257089"/>
    </source>
</evidence>
<proteinExistence type="predicted"/>
<name>A0ACD5HXB8_9EURY</name>